<keyword evidence="2" id="KW-0645">Protease</keyword>
<dbReference type="RefSeq" id="WP_252970217.1">
    <property type="nucleotide sequence ID" value="NZ_LR588407.1"/>
</dbReference>
<dbReference type="GO" id="GO:0005829">
    <property type="term" value="C:cytosol"/>
    <property type="evidence" value="ECO:0007669"/>
    <property type="project" value="TreeGrafter"/>
</dbReference>
<dbReference type="GO" id="GO:0006508">
    <property type="term" value="P:proteolysis"/>
    <property type="evidence" value="ECO:0007669"/>
    <property type="project" value="InterPro"/>
</dbReference>
<dbReference type="GO" id="GO:0004222">
    <property type="term" value="F:metalloendopeptidase activity"/>
    <property type="evidence" value="ECO:0007669"/>
    <property type="project" value="InterPro"/>
</dbReference>
<dbReference type="EMBL" id="LR588407">
    <property type="protein sequence ID" value="VTO19491.1"/>
    <property type="molecule type" value="Genomic_DNA"/>
</dbReference>
<evidence type="ECO:0000313" key="2">
    <source>
        <dbReference type="EMBL" id="VTO19491.1"/>
    </source>
</evidence>
<keyword evidence="2" id="KW-0378">Hydrolase</keyword>
<evidence type="ECO:0000256" key="1">
    <source>
        <dbReference type="SAM" id="MobiDB-lite"/>
    </source>
</evidence>
<name>A0A4P1KIX3_9CAUL</name>
<feature type="region of interest" description="Disordered" evidence="1">
    <location>
        <begin position="180"/>
        <end position="216"/>
    </location>
</feature>
<dbReference type="InterPro" id="IPR045090">
    <property type="entry name" value="Pept_M3A_M3B"/>
</dbReference>
<keyword evidence="2" id="KW-0121">Carboxypeptidase</keyword>
<protein>
    <submittedName>
        <fullName evidence="2">Peptidyl-dipeptidase dcp</fullName>
        <ecNumber evidence="2">3.4.15.5</ecNumber>
    </submittedName>
</protein>
<dbReference type="Gene3D" id="1.10.1370.40">
    <property type="match status" value="1"/>
</dbReference>
<dbReference type="Proteomes" id="UP000309952">
    <property type="component" value="Chromosome"/>
</dbReference>
<dbReference type="AlphaFoldDB" id="A0A4P1KIX3"/>
<evidence type="ECO:0000313" key="3">
    <source>
        <dbReference type="Proteomes" id="UP000309952"/>
    </source>
</evidence>
<gene>
    <name evidence="2" type="primary">dcp_2</name>
    <name evidence="2" type="ORF">NCTC9239_03136</name>
</gene>
<dbReference type="GO" id="GO:0008241">
    <property type="term" value="F:peptidyl-dipeptidase activity"/>
    <property type="evidence" value="ECO:0007669"/>
    <property type="project" value="UniProtKB-EC"/>
</dbReference>
<dbReference type="PANTHER" id="PTHR43660">
    <property type="entry name" value="DIPEPTIDYL CARBOXYPEPTIDASE"/>
    <property type="match status" value="1"/>
</dbReference>
<organism evidence="2 3">
    <name type="scientific">Brevundimonas vancanneytii</name>
    <dbReference type="NCBI Taxonomy" id="1325724"/>
    <lineage>
        <taxon>Bacteria</taxon>
        <taxon>Pseudomonadati</taxon>
        <taxon>Pseudomonadota</taxon>
        <taxon>Alphaproteobacteria</taxon>
        <taxon>Caulobacterales</taxon>
        <taxon>Caulobacteraceae</taxon>
        <taxon>Brevundimonas</taxon>
    </lineage>
</organism>
<accession>A0A4P1KIX3</accession>
<keyword evidence="3" id="KW-1185">Reference proteome</keyword>
<dbReference type="EC" id="3.4.15.5" evidence="2"/>
<proteinExistence type="predicted"/>
<dbReference type="SUPFAM" id="SSF55486">
    <property type="entry name" value="Metalloproteases ('zincins'), catalytic domain"/>
    <property type="match status" value="1"/>
</dbReference>
<dbReference type="GO" id="GO:0004180">
    <property type="term" value="F:carboxypeptidase activity"/>
    <property type="evidence" value="ECO:0007669"/>
    <property type="project" value="UniProtKB-KW"/>
</dbReference>
<reference evidence="2 3" key="1">
    <citation type="submission" date="2019-04" db="EMBL/GenBank/DDBJ databases">
        <authorList>
            <consortium name="Pathogen Informatics"/>
        </authorList>
    </citation>
    <scope>NUCLEOTIDE SEQUENCE [LARGE SCALE GENOMIC DNA]</scope>
    <source>
        <strain evidence="2 3">NCTC9239</strain>
    </source>
</reference>
<sequence length="216" mass="23303">MPPWDKVTAPKMREAILEGIELQRADIAAIANNAEAPTFANTMAAMEMAGEPLDRALNVFSVMTSNIGGEQWDVLETELSPILSAASDEITFNEKLFARIKAVADGADAAGLNAQQKRLAERSRDAFVRNGAALDAAGKAELGRINTDLSNAFTSFGQKVVADENTWTVITDEAGLKGLPGIEQGRRRGCGAHAQRSGLGHRQHPLQRRSLPDLRR</sequence>
<dbReference type="KEGG" id="bvy:NCTC9239_03136"/>
<dbReference type="PANTHER" id="PTHR43660:SF1">
    <property type="entry name" value="DIPEPTIDYL CARBOXYPEPTIDASE"/>
    <property type="match status" value="1"/>
</dbReference>